<keyword evidence="3" id="KW-1185">Reference proteome</keyword>
<comment type="caution">
    <text evidence="2">The sequence shown here is derived from an EMBL/GenBank/DDBJ whole genome shotgun (WGS) entry which is preliminary data.</text>
</comment>
<dbReference type="EMBL" id="JACHJB010000002">
    <property type="protein sequence ID" value="MBB6347095.1"/>
    <property type="molecule type" value="Genomic_DNA"/>
</dbReference>
<sequence>MGRGDAAPPLSIQDWERYAPGEPYRPACAP</sequence>
<reference evidence="2 3" key="1">
    <citation type="submission" date="2020-08" db="EMBL/GenBank/DDBJ databases">
        <title>Sequencing the genomes of 1000 actinobacteria strains.</title>
        <authorList>
            <person name="Klenk H.-P."/>
        </authorList>
    </citation>
    <scope>NUCLEOTIDE SEQUENCE [LARGE SCALE GENOMIC DNA]</scope>
    <source>
        <strain evidence="2 3">DSM 45913</strain>
    </source>
</reference>
<name>A0A7X0C227_9ACTN</name>
<organism evidence="2 3">
    <name type="scientific">Nonomuraea muscovyensis</name>
    <dbReference type="NCBI Taxonomy" id="1124761"/>
    <lineage>
        <taxon>Bacteria</taxon>
        <taxon>Bacillati</taxon>
        <taxon>Actinomycetota</taxon>
        <taxon>Actinomycetes</taxon>
        <taxon>Streptosporangiales</taxon>
        <taxon>Streptosporangiaceae</taxon>
        <taxon>Nonomuraea</taxon>
    </lineage>
</organism>
<protein>
    <submittedName>
        <fullName evidence="2">Uncharacterized protein</fullName>
    </submittedName>
</protein>
<accession>A0A7X0C227</accession>
<proteinExistence type="predicted"/>
<evidence type="ECO:0000313" key="2">
    <source>
        <dbReference type="EMBL" id="MBB6347095.1"/>
    </source>
</evidence>
<evidence type="ECO:0000256" key="1">
    <source>
        <dbReference type="SAM" id="MobiDB-lite"/>
    </source>
</evidence>
<feature type="region of interest" description="Disordered" evidence="1">
    <location>
        <begin position="1"/>
        <end position="30"/>
    </location>
</feature>
<evidence type="ECO:0000313" key="3">
    <source>
        <dbReference type="Proteomes" id="UP000583800"/>
    </source>
</evidence>
<dbReference type="Proteomes" id="UP000583800">
    <property type="component" value="Unassembled WGS sequence"/>
</dbReference>
<dbReference type="AlphaFoldDB" id="A0A7X0C227"/>
<gene>
    <name evidence="2" type="ORF">FHU36_003640</name>
</gene>